<feature type="region of interest" description="Disordered" evidence="1">
    <location>
        <begin position="126"/>
        <end position="176"/>
    </location>
</feature>
<dbReference type="InterPro" id="IPR009875">
    <property type="entry name" value="PilZ_domain"/>
</dbReference>
<dbReference type="AlphaFoldDB" id="B8DL71"/>
<dbReference type="GO" id="GO:0035438">
    <property type="term" value="F:cyclic-di-GMP binding"/>
    <property type="evidence" value="ECO:0007669"/>
    <property type="project" value="InterPro"/>
</dbReference>
<proteinExistence type="predicted"/>
<dbReference type="eggNOG" id="ENOG502ZFS3">
    <property type="taxonomic scope" value="Bacteria"/>
</dbReference>
<dbReference type="KEGG" id="dvm:DvMF_0818"/>
<dbReference type="HOGENOM" id="CLU_130317_0_0_7"/>
<evidence type="ECO:0000256" key="1">
    <source>
        <dbReference type="SAM" id="MobiDB-lite"/>
    </source>
</evidence>
<gene>
    <name evidence="3" type="ordered locus">DvMF_0818</name>
</gene>
<dbReference type="Gene3D" id="2.40.10.220">
    <property type="entry name" value="predicted glycosyltransferase like domains"/>
    <property type="match status" value="1"/>
</dbReference>
<evidence type="ECO:0000313" key="3">
    <source>
        <dbReference type="EMBL" id="ACL07774.1"/>
    </source>
</evidence>
<dbReference type="EMBL" id="CP001197">
    <property type="protein sequence ID" value="ACL07774.1"/>
    <property type="molecule type" value="Genomic_DNA"/>
</dbReference>
<dbReference type="Pfam" id="PF07238">
    <property type="entry name" value="PilZ"/>
    <property type="match status" value="1"/>
</dbReference>
<evidence type="ECO:0000259" key="2">
    <source>
        <dbReference type="Pfam" id="PF07238"/>
    </source>
</evidence>
<organism evidence="3">
    <name type="scientific">Nitratidesulfovibrio vulgaris (strain DSM 19637 / Miyazaki F)</name>
    <name type="common">Desulfovibrio vulgaris</name>
    <dbReference type="NCBI Taxonomy" id="883"/>
    <lineage>
        <taxon>Bacteria</taxon>
        <taxon>Pseudomonadati</taxon>
        <taxon>Thermodesulfobacteriota</taxon>
        <taxon>Desulfovibrionia</taxon>
        <taxon>Desulfovibrionales</taxon>
        <taxon>Desulfovibrionaceae</taxon>
        <taxon>Nitratidesulfovibrio</taxon>
    </lineage>
</organism>
<dbReference type="OrthoDB" id="5471615at2"/>
<accession>B8DL71</accession>
<name>B8DL71_NITV9</name>
<sequence>MTTHDEFDDFDFTLPSDVEGERRAYRTSVPGLEASVAGKDGTFPVENVSAVGIALHAPGHAFAEGESLRVDLLIMGRPYITELPAKVARLGEGGLVGCEFASPDFWQEARLDKLVLEVQKRMIARRKAESEKRDAQAAGQRREGGAASDASSDAPAGAGGSTGFTVDSAAGTGLDV</sequence>
<feature type="compositionally biased region" description="Low complexity" evidence="1">
    <location>
        <begin position="145"/>
        <end position="156"/>
    </location>
</feature>
<feature type="domain" description="PilZ" evidence="2">
    <location>
        <begin position="22"/>
        <end position="116"/>
    </location>
</feature>
<feature type="compositionally biased region" description="Basic and acidic residues" evidence="1">
    <location>
        <begin position="126"/>
        <end position="144"/>
    </location>
</feature>
<protein>
    <submittedName>
        <fullName evidence="3">Type IV pilus assembly PilZ</fullName>
    </submittedName>
</protein>
<dbReference type="STRING" id="883.DvMF_0818"/>
<reference evidence="3" key="1">
    <citation type="submission" date="2008-10" db="EMBL/GenBank/DDBJ databases">
        <title>Complete sequence of Desulfovibrio vulgaris str. 'Miyazaki F'.</title>
        <authorList>
            <person name="Lucas S."/>
            <person name="Copeland A."/>
            <person name="Lapidus A."/>
            <person name="Glavina del Rio T."/>
            <person name="Dalin E."/>
            <person name="Tice H."/>
            <person name="Bruce D."/>
            <person name="Goodwin L."/>
            <person name="Pitluck S."/>
            <person name="Sims D."/>
            <person name="Brettin T."/>
            <person name="Detter J.C."/>
            <person name="Han C."/>
            <person name="Larimer F."/>
            <person name="Land M."/>
            <person name="Hauser L."/>
            <person name="Kyrpides N."/>
            <person name="Mikhailova N."/>
            <person name="Hazen T.C."/>
            <person name="Richardson P."/>
        </authorList>
    </citation>
    <scope>NUCLEOTIDE SEQUENCE</scope>
    <source>
        <strain evidence="3">Miyazaki F</strain>
    </source>
</reference>